<dbReference type="GO" id="GO:0042158">
    <property type="term" value="P:lipoprotein biosynthetic process"/>
    <property type="evidence" value="ECO:0007669"/>
    <property type="project" value="InterPro"/>
</dbReference>
<dbReference type="PATRIC" id="fig|29343.3.peg.1710"/>
<keyword evidence="4 7" id="KW-0812">Transmembrane</keyword>
<dbReference type="GO" id="GO:0008961">
    <property type="term" value="F:phosphatidylglycerol-prolipoprotein diacylglyceryl transferase activity"/>
    <property type="evidence" value="ECO:0007669"/>
    <property type="project" value="InterPro"/>
</dbReference>
<dbReference type="Proteomes" id="UP000032431">
    <property type="component" value="Chromosome I"/>
</dbReference>
<feature type="transmembrane region" description="Helical" evidence="7">
    <location>
        <begin position="44"/>
        <end position="66"/>
    </location>
</feature>
<dbReference type="OrthoDB" id="871140at2"/>
<feature type="transmembrane region" description="Helical" evidence="7">
    <location>
        <begin position="159"/>
        <end position="182"/>
    </location>
</feature>
<feature type="transmembrane region" description="Helical" evidence="7">
    <location>
        <begin position="189"/>
        <end position="206"/>
    </location>
</feature>
<dbReference type="KEGG" id="ccel:CCDG5_1625"/>
<keyword evidence="9" id="KW-1185">Reference proteome</keyword>
<gene>
    <name evidence="8" type="ORF">CCDG5_1625</name>
</gene>
<keyword evidence="5 7" id="KW-1133">Transmembrane helix</keyword>
<protein>
    <submittedName>
        <fullName evidence="8">Putative membrane protein</fullName>
    </submittedName>
</protein>
<evidence type="ECO:0000256" key="1">
    <source>
        <dbReference type="ARBA" id="ARBA00007150"/>
    </source>
</evidence>
<evidence type="ECO:0000313" key="9">
    <source>
        <dbReference type="Proteomes" id="UP000032431"/>
    </source>
</evidence>
<dbReference type="Pfam" id="PF01790">
    <property type="entry name" value="LGT"/>
    <property type="match status" value="1"/>
</dbReference>
<sequence>MYPYIHFIGGEVISSYNLMAGLGLIAGILVFYRISKEKNVPTKIVDNMPVLFVLIIISAAVSSIFLNNFEHNSWNFSSLKAFVSGFTFYGGLLGGGLTAIVGSAVICKRKFPLYFMLDILSVCLMIGHAIGRIGCFLGGCCYGKAANTIFTVPYPINGAWVRVYPTQLYESLFLFLLFLYSYRHLANSFGRYLIFYGTFRFFIEFLRGDDRGIEILLSPSQWISLMLITAGIFVLKAEITEKRRKTVHC</sequence>
<evidence type="ECO:0000256" key="4">
    <source>
        <dbReference type="ARBA" id="ARBA00022692"/>
    </source>
</evidence>
<evidence type="ECO:0000256" key="2">
    <source>
        <dbReference type="ARBA" id="ARBA00022475"/>
    </source>
</evidence>
<keyword evidence="2" id="KW-1003">Cell membrane</keyword>
<dbReference type="AlphaFoldDB" id="A0A078KQL4"/>
<dbReference type="EMBL" id="LM995447">
    <property type="protein sequence ID" value="CDZ24733.1"/>
    <property type="molecule type" value="Genomic_DNA"/>
</dbReference>
<keyword evidence="6 7" id="KW-0472">Membrane</keyword>
<accession>A0A078KQL4</accession>
<keyword evidence="3" id="KW-0808">Transferase</keyword>
<dbReference type="STRING" id="29343.CCDG5_1625"/>
<feature type="transmembrane region" description="Helical" evidence="7">
    <location>
        <begin position="86"/>
        <end position="107"/>
    </location>
</feature>
<dbReference type="HOGENOM" id="CLU_013386_1_2_9"/>
<dbReference type="PANTHER" id="PTHR30589:SF0">
    <property type="entry name" value="PHOSPHATIDYLGLYCEROL--PROLIPOPROTEIN DIACYLGLYCERYL TRANSFERASE"/>
    <property type="match status" value="1"/>
</dbReference>
<evidence type="ECO:0000256" key="7">
    <source>
        <dbReference type="SAM" id="Phobius"/>
    </source>
</evidence>
<evidence type="ECO:0000313" key="8">
    <source>
        <dbReference type="EMBL" id="CDZ24733.1"/>
    </source>
</evidence>
<reference evidence="9" key="1">
    <citation type="submission" date="2014-07" db="EMBL/GenBank/DDBJ databases">
        <authorList>
            <person name="Wibberg D."/>
        </authorList>
    </citation>
    <scope>NUCLEOTIDE SEQUENCE [LARGE SCALE GENOMIC DNA]</scope>
    <source>
        <strain evidence="9">DG5</strain>
    </source>
</reference>
<dbReference type="GO" id="GO:0005886">
    <property type="term" value="C:plasma membrane"/>
    <property type="evidence" value="ECO:0007669"/>
    <property type="project" value="InterPro"/>
</dbReference>
<feature type="transmembrane region" description="Helical" evidence="7">
    <location>
        <begin position="212"/>
        <end position="235"/>
    </location>
</feature>
<proteinExistence type="inferred from homology"/>
<feature type="transmembrane region" description="Helical" evidence="7">
    <location>
        <begin position="119"/>
        <end position="139"/>
    </location>
</feature>
<evidence type="ECO:0000256" key="3">
    <source>
        <dbReference type="ARBA" id="ARBA00022679"/>
    </source>
</evidence>
<name>A0A078KQL4_9FIRM</name>
<organism evidence="8 9">
    <name type="scientific">[Clostridium] cellulosi</name>
    <dbReference type="NCBI Taxonomy" id="29343"/>
    <lineage>
        <taxon>Bacteria</taxon>
        <taxon>Bacillati</taxon>
        <taxon>Bacillota</taxon>
        <taxon>Clostridia</taxon>
        <taxon>Eubacteriales</taxon>
        <taxon>Oscillospiraceae</taxon>
        <taxon>Oscillospiraceae incertae sedis</taxon>
    </lineage>
</organism>
<comment type="similarity">
    <text evidence="1">Belongs to the Lgt family.</text>
</comment>
<feature type="transmembrane region" description="Helical" evidence="7">
    <location>
        <begin position="12"/>
        <end position="32"/>
    </location>
</feature>
<dbReference type="InterPro" id="IPR001640">
    <property type="entry name" value="Lgt"/>
</dbReference>
<dbReference type="PANTHER" id="PTHR30589">
    <property type="entry name" value="PROLIPOPROTEIN DIACYLGLYCERYL TRANSFERASE"/>
    <property type="match status" value="1"/>
</dbReference>
<evidence type="ECO:0000256" key="6">
    <source>
        <dbReference type="ARBA" id="ARBA00023136"/>
    </source>
</evidence>
<evidence type="ECO:0000256" key="5">
    <source>
        <dbReference type="ARBA" id="ARBA00022989"/>
    </source>
</evidence>